<dbReference type="InterPro" id="IPR052566">
    <property type="entry name" value="Non-lysos_glucosylceramidase"/>
</dbReference>
<keyword evidence="4" id="KW-1185">Reference proteome</keyword>
<evidence type="ECO:0000259" key="1">
    <source>
        <dbReference type="Pfam" id="PF04685"/>
    </source>
</evidence>
<evidence type="ECO:0000313" key="3">
    <source>
        <dbReference type="EMBL" id="NBD25782.1"/>
    </source>
</evidence>
<evidence type="ECO:0000313" key="4">
    <source>
        <dbReference type="Proteomes" id="UP000665561"/>
    </source>
</evidence>
<dbReference type="Proteomes" id="UP000665561">
    <property type="component" value="Unassembled WGS sequence"/>
</dbReference>
<dbReference type="PANTHER" id="PTHR12654">
    <property type="entry name" value="BILE ACID BETA-GLUCOSIDASE-RELATED"/>
    <property type="match status" value="1"/>
</dbReference>
<dbReference type="Gene3D" id="1.50.10.10">
    <property type="match status" value="1"/>
</dbReference>
<dbReference type="InterPro" id="IPR012341">
    <property type="entry name" value="6hp_glycosidase-like_sf"/>
</dbReference>
<feature type="domain" description="Glycosyl-hydrolase family 116 catalytic region" evidence="1">
    <location>
        <begin position="473"/>
        <end position="744"/>
    </location>
</feature>
<dbReference type="EMBL" id="JAAAMV010000017">
    <property type="protein sequence ID" value="NBD25782.1"/>
    <property type="molecule type" value="Genomic_DNA"/>
</dbReference>
<accession>A0ABW9XTY4</accession>
<dbReference type="InterPro" id="IPR008928">
    <property type="entry name" value="6-hairpin_glycosidase_sf"/>
</dbReference>
<dbReference type="PANTHER" id="PTHR12654:SF0">
    <property type="entry name" value="NON-LYSOSOMAL GLUCOSYLCERAMIDASE"/>
    <property type="match status" value="1"/>
</dbReference>
<dbReference type="Pfam" id="PF12215">
    <property type="entry name" value="Glyco_hydr_116N"/>
    <property type="match status" value="1"/>
</dbReference>
<name>A0ABW9XTY4_9BACL</name>
<sequence length="822" mass="92053">MDIPIYAKEELLRSGPQRSYTHEAREAKFVLGGIGTGNVSIGSRGQFCDWELFNSQGKGNALPYSFFAIRTQAGEDAAVAKVLEAKLAPPFAHSHGFFADETAGLPRLAASSLRGEYPFAEVAFTDRDLPVEITLEAFTPFIPLNPDDSGIPGAMIRYRVTNASERAVDVSIAGSLANAAGYEGRELFHNMRLAGEVRNEYRSGQGKQGIYYYSPDLPSGHLRNGTLALMTRDANATVKEEWLPGAWWDGIQEFWNDFAEDGRLEAWQDTQAGTGKLHAGGKERYGSVCIRHTLMPGEERVFEFALTWHFPNRPKNWQGHILPASSEEGQERNYYATLFEDAWHAGAYLLDNLDRLEGRSRDFRRALFGSTLPDYVLDALAANITVIRSTTCFRIGDGTLLGWEGGFDHRGSCEGSCTHVWNYAQTMAFLFPSLERSMRRVEFLLETDDRGSMAFRTNRVFGGERWDMVPAADGQLGTIVRLYREWKLSGDDGFMLELWPKARLALDFAFGYWDSDGDCVLDSEQHNTYDVEFFGPNSLTNAMFYAALKAGAEMAAYAGDGERAGFYAAARERGSAAMDAMLWGGEYYVQRLDDVDAYRYQQGTGCLSDQLIGQFMAHVAGLGYVLPEAHVKQALRSVYRYNFRTDFSNHPNVQRAYALGDESGLLLCSWPHGGRPKFPFIYSDEVWTGVEYQVAAHLIYEDCLEEGLTIVKALRERHDGFRRNPWNEVECGNHYARSMASWALLPALSGYRCDLVAGTMSFAPKLFREAFSCFWSTGTAWGVYKQTIVERTGEAEWELEVLYGELRDVTVNGRTMTRTAGA</sequence>
<proteinExistence type="predicted"/>
<evidence type="ECO:0008006" key="5">
    <source>
        <dbReference type="Google" id="ProtNLM"/>
    </source>
</evidence>
<protein>
    <recommendedName>
        <fullName evidence="5">Glycosyl-hydrolase family 116 catalytic region domain-containing protein</fullName>
    </recommendedName>
</protein>
<evidence type="ECO:0000259" key="2">
    <source>
        <dbReference type="Pfam" id="PF12215"/>
    </source>
</evidence>
<dbReference type="SUPFAM" id="SSF48208">
    <property type="entry name" value="Six-hairpin glycosidases"/>
    <property type="match status" value="1"/>
</dbReference>
<dbReference type="RefSeq" id="WP_161744592.1">
    <property type="nucleotide sequence ID" value="NZ_JAAAMV010000017.1"/>
</dbReference>
<reference evidence="3 4" key="1">
    <citation type="submission" date="2020-01" db="EMBL/GenBank/DDBJ databases">
        <title>Paenibacillus soybeanensis sp. nov. isolated from the nodules of soybean (Glycine max(L.) Merr).</title>
        <authorList>
            <person name="Wang H."/>
        </authorList>
    </citation>
    <scope>NUCLEOTIDE SEQUENCE [LARGE SCALE GENOMIC DNA]</scope>
    <source>
        <strain evidence="3 4">T1</strain>
    </source>
</reference>
<comment type="caution">
    <text evidence="3">The sequence shown here is derived from an EMBL/GenBank/DDBJ whole genome shotgun (WGS) entry which is preliminary data.</text>
</comment>
<gene>
    <name evidence="3" type="ORF">GT019_18070</name>
</gene>
<feature type="domain" description="Glycosyl-hydrolase family 116 N-terminal" evidence="2">
    <location>
        <begin position="31"/>
        <end position="355"/>
    </location>
</feature>
<dbReference type="Pfam" id="PF04685">
    <property type="entry name" value="DUF608"/>
    <property type="match status" value="1"/>
</dbReference>
<organism evidence="3 4">
    <name type="scientific">Paenibacillus glycinis</name>
    <dbReference type="NCBI Taxonomy" id="2697035"/>
    <lineage>
        <taxon>Bacteria</taxon>
        <taxon>Bacillati</taxon>
        <taxon>Bacillota</taxon>
        <taxon>Bacilli</taxon>
        <taxon>Bacillales</taxon>
        <taxon>Paenibacillaceae</taxon>
        <taxon>Paenibacillus</taxon>
    </lineage>
</organism>
<dbReference type="InterPro" id="IPR006775">
    <property type="entry name" value="GH116_catalytic"/>
</dbReference>
<dbReference type="InterPro" id="IPR024462">
    <property type="entry name" value="GH116_N"/>
</dbReference>